<dbReference type="EMBL" id="JAYDYQ010002688">
    <property type="protein sequence ID" value="KAK4476489.1"/>
    <property type="molecule type" value="Genomic_DNA"/>
</dbReference>
<dbReference type="SUPFAM" id="SSF117281">
    <property type="entry name" value="Kelch motif"/>
    <property type="match status" value="1"/>
</dbReference>
<proteinExistence type="predicted"/>
<organism evidence="1 2">
    <name type="scientific">Penstemon davidsonii</name>
    <dbReference type="NCBI Taxonomy" id="160366"/>
    <lineage>
        <taxon>Eukaryota</taxon>
        <taxon>Viridiplantae</taxon>
        <taxon>Streptophyta</taxon>
        <taxon>Embryophyta</taxon>
        <taxon>Tracheophyta</taxon>
        <taxon>Spermatophyta</taxon>
        <taxon>Magnoliopsida</taxon>
        <taxon>eudicotyledons</taxon>
        <taxon>Gunneridae</taxon>
        <taxon>Pentapetalae</taxon>
        <taxon>asterids</taxon>
        <taxon>lamiids</taxon>
        <taxon>Lamiales</taxon>
        <taxon>Plantaginaceae</taxon>
        <taxon>Cheloneae</taxon>
        <taxon>Penstemon</taxon>
    </lineage>
</organism>
<reference evidence="1 2" key="1">
    <citation type="journal article" date="2023" name="bioRxiv">
        <title>Genome report: Whole genome sequence and annotation of Penstemon davidsonii.</title>
        <authorList>
            <person name="Ostevik K.L."/>
            <person name="Alabady M."/>
            <person name="Zhang M."/>
            <person name="Rausher M.D."/>
        </authorList>
    </citation>
    <scope>NUCLEOTIDE SEQUENCE [LARGE SCALE GENOMIC DNA]</scope>
    <source>
        <strain evidence="1">DNT005</strain>
        <tissue evidence="1">Whole leaf</tissue>
    </source>
</reference>
<protein>
    <recommendedName>
        <fullName evidence="3">F-box/kelch-repeat protein SKIP25</fullName>
    </recommendedName>
</protein>
<dbReference type="Proteomes" id="UP001291926">
    <property type="component" value="Unassembled WGS sequence"/>
</dbReference>
<accession>A0ABR0CI97</accession>
<keyword evidence="2" id="KW-1185">Reference proteome</keyword>
<sequence length="393" mass="43833">MSADKKHCRNKDIIDSNDEIEQINLQTESVLLPSLPNHLAGLCLSHLKPSLLYSVCRSWRHLIYSPSFPPFLSLYALITQTSSIKSSKNCVQGQIQSNAVEFMCFDPISSTWIALPSPPSNQSLCLLRKHPSFISRILSIQSLTVSGRLVLIAATTHKFLPALSRPLVFDPLSNNWYFGPPFSTPRRWCVAGSIHGAVYMASGKGAQYHGDVARSLERWDMSKKDTDWNWEKRASLRDARFSREAVEAMGYKGKLCMVNIKGKAVKEGTIYDVVKDQWEDMPRGMLAGWNGPATVDDNEMYVVDQENGSLSKYDADNDCWEELIEPSAYLKGVENISACRGKVCAVFADGVKIVVADILARPATIWMVNPPQGMEVIAVHILPRMSLPECCTM</sequence>
<dbReference type="PANTHER" id="PTHR47590:SF7">
    <property type="entry name" value="OS06G0711700 PROTEIN"/>
    <property type="match status" value="1"/>
</dbReference>
<dbReference type="Gene3D" id="2.120.10.80">
    <property type="entry name" value="Kelch-type beta propeller"/>
    <property type="match status" value="1"/>
</dbReference>
<dbReference type="PANTHER" id="PTHR47590">
    <property type="entry name" value="F-BOX/KELCH-REPEAT PROTEIN SKIP25"/>
    <property type="match status" value="1"/>
</dbReference>
<name>A0ABR0CI97_9LAMI</name>
<comment type="caution">
    <text evidence="1">The sequence shown here is derived from an EMBL/GenBank/DDBJ whole genome shotgun (WGS) entry which is preliminary data.</text>
</comment>
<gene>
    <name evidence="1" type="ORF">RD792_015643</name>
</gene>
<dbReference type="InterPro" id="IPR015915">
    <property type="entry name" value="Kelch-typ_b-propeller"/>
</dbReference>
<evidence type="ECO:0000313" key="2">
    <source>
        <dbReference type="Proteomes" id="UP001291926"/>
    </source>
</evidence>
<evidence type="ECO:0008006" key="3">
    <source>
        <dbReference type="Google" id="ProtNLM"/>
    </source>
</evidence>
<evidence type="ECO:0000313" key="1">
    <source>
        <dbReference type="EMBL" id="KAK4476489.1"/>
    </source>
</evidence>